<evidence type="ECO:0000313" key="2">
    <source>
        <dbReference type="EMBL" id="KAL0951672.1"/>
    </source>
</evidence>
<dbReference type="InterPro" id="IPR035959">
    <property type="entry name" value="RutC-like_sf"/>
</dbReference>
<protein>
    <recommendedName>
        <fullName evidence="4">YjgF-like protein</fullName>
    </recommendedName>
</protein>
<proteinExistence type="inferred from homology"/>
<dbReference type="PANTHER" id="PTHR11803:SF42">
    <property type="entry name" value="MMF1"/>
    <property type="match status" value="1"/>
</dbReference>
<keyword evidence="3" id="KW-1185">Reference proteome</keyword>
<evidence type="ECO:0000313" key="3">
    <source>
        <dbReference type="Proteomes" id="UP001556367"/>
    </source>
</evidence>
<dbReference type="PANTHER" id="PTHR11803">
    <property type="entry name" value="2-IMINOBUTANOATE/2-IMINOPROPANOATE DEAMINASE RIDA"/>
    <property type="match status" value="1"/>
</dbReference>
<comment type="similarity">
    <text evidence="1">Belongs to the RutC family.</text>
</comment>
<dbReference type="EMBL" id="JASNQZ010000011">
    <property type="protein sequence ID" value="KAL0951672.1"/>
    <property type="molecule type" value="Genomic_DNA"/>
</dbReference>
<comment type="caution">
    <text evidence="2">The sequence shown here is derived from an EMBL/GenBank/DDBJ whole genome shotgun (WGS) entry which is preliminary data.</text>
</comment>
<name>A0ABR3J7Y5_9AGAR</name>
<organism evidence="2 3">
    <name type="scientific">Hohenbuehelia grisea</name>
    <dbReference type="NCBI Taxonomy" id="104357"/>
    <lineage>
        <taxon>Eukaryota</taxon>
        <taxon>Fungi</taxon>
        <taxon>Dikarya</taxon>
        <taxon>Basidiomycota</taxon>
        <taxon>Agaricomycotina</taxon>
        <taxon>Agaricomycetes</taxon>
        <taxon>Agaricomycetidae</taxon>
        <taxon>Agaricales</taxon>
        <taxon>Pleurotineae</taxon>
        <taxon>Pleurotaceae</taxon>
        <taxon>Hohenbuehelia</taxon>
    </lineage>
</organism>
<gene>
    <name evidence="2" type="ORF">HGRIS_008351</name>
</gene>
<dbReference type="Pfam" id="PF01042">
    <property type="entry name" value="Ribonuc_L-PSP"/>
    <property type="match status" value="1"/>
</dbReference>
<sequence length="130" mass="13804">MSSRTVIFTEDALPPLPIYSQAVVSKGTVYASGNIGCTRELVLVEGGVQAQTRAALENLAKVLKASGSGLEHILKVNIYLTNLQRDFAPMNEVYATFFTEGNFPARTCIGVAALPLGADVEIECVAEVGN</sequence>
<accession>A0ABR3J7Y5</accession>
<evidence type="ECO:0000256" key="1">
    <source>
        <dbReference type="ARBA" id="ARBA00010552"/>
    </source>
</evidence>
<dbReference type="SUPFAM" id="SSF55298">
    <property type="entry name" value="YjgF-like"/>
    <property type="match status" value="1"/>
</dbReference>
<reference evidence="3" key="1">
    <citation type="submission" date="2024-06" db="EMBL/GenBank/DDBJ databases">
        <title>Multi-omics analyses provide insights into the biosynthesis of the anticancer antibiotic pleurotin in Hohenbuehelia grisea.</title>
        <authorList>
            <person name="Weaver J.A."/>
            <person name="Alberti F."/>
        </authorList>
    </citation>
    <scope>NUCLEOTIDE SEQUENCE [LARGE SCALE GENOMIC DNA]</scope>
    <source>
        <strain evidence="3">T-177</strain>
    </source>
</reference>
<dbReference type="InterPro" id="IPR006175">
    <property type="entry name" value="YjgF/YER057c/UK114"/>
</dbReference>
<dbReference type="InterPro" id="IPR006056">
    <property type="entry name" value="RidA"/>
</dbReference>
<dbReference type="CDD" id="cd00448">
    <property type="entry name" value="YjgF_YER057c_UK114_family"/>
    <property type="match status" value="1"/>
</dbReference>
<dbReference type="Gene3D" id="3.30.1330.40">
    <property type="entry name" value="RutC-like"/>
    <property type="match status" value="1"/>
</dbReference>
<dbReference type="Proteomes" id="UP001556367">
    <property type="component" value="Unassembled WGS sequence"/>
</dbReference>
<evidence type="ECO:0008006" key="4">
    <source>
        <dbReference type="Google" id="ProtNLM"/>
    </source>
</evidence>
<dbReference type="NCBIfam" id="TIGR00004">
    <property type="entry name" value="Rid family detoxifying hydrolase"/>
    <property type="match status" value="1"/>
</dbReference>